<evidence type="ECO:0000256" key="3">
    <source>
        <dbReference type="ARBA" id="ARBA00022692"/>
    </source>
</evidence>
<evidence type="ECO:0000313" key="7">
    <source>
        <dbReference type="EMBL" id="MCQ6963410.1"/>
    </source>
</evidence>
<feature type="transmembrane region" description="Helical" evidence="6">
    <location>
        <begin position="370"/>
        <end position="391"/>
    </location>
</feature>
<name>A0AAE3KXW6_9EURY</name>
<accession>A0AAE3KXW6</accession>
<feature type="transmembrane region" description="Helical" evidence="6">
    <location>
        <begin position="269"/>
        <end position="291"/>
    </location>
</feature>
<keyword evidence="5 6" id="KW-0472">Membrane</keyword>
<evidence type="ECO:0008006" key="9">
    <source>
        <dbReference type="Google" id="ProtNLM"/>
    </source>
</evidence>
<keyword evidence="3 6" id="KW-0812">Transmembrane</keyword>
<sequence length="427" mass="48261">MKYLISSIYGYLFHDRLSNDGFEILKNIIHVGVGTVIGSFLIVIFNILVGRMLGPEGYGQITLIDSIAMFLCPPMLLGVNTAMVKYNSEKLDFPRQQKIVSTSYILVFILSCLSLIFYILLADIIRSIFSVPPYIYYLSIIFSILYILHSLTTNTLQSLHKMNMLSISKLLYGLVLLSSALIFMHFNSLSVLSIITCLYLSYASVILLTLLSTYKLLRFKFDLKWAKTLFHYGTFSVFSNISYILYTNIDKILINKYMLVSDVGLYTAYYRSSISIIALISGILVTVLFPVMSKYENKSVILQRLNYFMPYLLIFGFLFSLISEYLIINLYGQDYQLKLSLVLLFAITAAIFSCYNLYTWIFNSVGIKGVKLTMLGTGSIAVANILLDIILIPMFGLLGAIGATALAYCIGIFIIIIRFKVNLESLL</sequence>
<feature type="transmembrane region" description="Helical" evidence="6">
    <location>
        <begin position="337"/>
        <end position="358"/>
    </location>
</feature>
<dbReference type="EMBL" id="JTEO01000005">
    <property type="protein sequence ID" value="MCQ6963410.1"/>
    <property type="molecule type" value="Genomic_DNA"/>
</dbReference>
<protein>
    <recommendedName>
        <fullName evidence="9">Polysaccharide biosynthesis protein C-terminal domain-containing protein</fullName>
    </recommendedName>
</protein>
<dbReference type="Proteomes" id="UP001206983">
    <property type="component" value="Unassembled WGS sequence"/>
</dbReference>
<keyword evidence="8" id="KW-1185">Reference proteome</keyword>
<feature type="transmembrane region" description="Helical" evidence="6">
    <location>
        <begin position="397"/>
        <end position="417"/>
    </location>
</feature>
<feature type="transmembrane region" description="Helical" evidence="6">
    <location>
        <begin position="311"/>
        <end position="331"/>
    </location>
</feature>
<organism evidence="7 8">
    <name type="scientific">Methanolobus chelungpuianus</name>
    <dbReference type="NCBI Taxonomy" id="502115"/>
    <lineage>
        <taxon>Archaea</taxon>
        <taxon>Methanobacteriati</taxon>
        <taxon>Methanobacteriota</taxon>
        <taxon>Stenosarchaea group</taxon>
        <taxon>Methanomicrobia</taxon>
        <taxon>Methanosarcinales</taxon>
        <taxon>Methanosarcinaceae</taxon>
        <taxon>Methanolobus</taxon>
    </lineage>
</organism>
<feature type="transmembrane region" description="Helical" evidence="6">
    <location>
        <begin position="104"/>
        <end position="122"/>
    </location>
</feature>
<keyword evidence="4 6" id="KW-1133">Transmembrane helix</keyword>
<dbReference type="PANTHER" id="PTHR30250:SF11">
    <property type="entry name" value="O-ANTIGEN TRANSPORTER-RELATED"/>
    <property type="match status" value="1"/>
</dbReference>
<evidence type="ECO:0000313" key="8">
    <source>
        <dbReference type="Proteomes" id="UP001206983"/>
    </source>
</evidence>
<dbReference type="GO" id="GO:0005886">
    <property type="term" value="C:plasma membrane"/>
    <property type="evidence" value="ECO:0007669"/>
    <property type="project" value="UniProtKB-SubCell"/>
</dbReference>
<dbReference type="Pfam" id="PF01943">
    <property type="entry name" value="Polysacc_synt"/>
    <property type="match status" value="1"/>
</dbReference>
<feature type="transmembrane region" description="Helical" evidence="6">
    <location>
        <begin position="61"/>
        <end position="83"/>
    </location>
</feature>
<comment type="subcellular location">
    <subcellularLocation>
        <location evidence="1">Cell membrane</location>
        <topology evidence="1">Multi-pass membrane protein</topology>
    </subcellularLocation>
</comment>
<gene>
    <name evidence="7" type="ORF">PV02_09930</name>
</gene>
<keyword evidence="2" id="KW-1003">Cell membrane</keyword>
<dbReference type="InterPro" id="IPR002797">
    <property type="entry name" value="Polysacc_synth"/>
</dbReference>
<feature type="transmembrane region" description="Helical" evidence="6">
    <location>
        <begin position="229"/>
        <end position="249"/>
    </location>
</feature>
<dbReference type="PANTHER" id="PTHR30250">
    <property type="entry name" value="PST FAMILY PREDICTED COLANIC ACID TRANSPORTER"/>
    <property type="match status" value="1"/>
</dbReference>
<dbReference type="AlphaFoldDB" id="A0AAE3KXW6"/>
<dbReference type="RefSeq" id="WP_256623282.1">
    <property type="nucleotide sequence ID" value="NZ_JTEO01000005.1"/>
</dbReference>
<comment type="caution">
    <text evidence="7">The sequence shown here is derived from an EMBL/GenBank/DDBJ whole genome shotgun (WGS) entry which is preliminary data.</text>
</comment>
<evidence type="ECO:0000256" key="6">
    <source>
        <dbReference type="SAM" id="Phobius"/>
    </source>
</evidence>
<evidence type="ECO:0000256" key="4">
    <source>
        <dbReference type="ARBA" id="ARBA00022989"/>
    </source>
</evidence>
<feature type="transmembrane region" description="Helical" evidence="6">
    <location>
        <begin position="192"/>
        <end position="217"/>
    </location>
</feature>
<evidence type="ECO:0000256" key="1">
    <source>
        <dbReference type="ARBA" id="ARBA00004651"/>
    </source>
</evidence>
<feature type="transmembrane region" description="Helical" evidence="6">
    <location>
        <begin position="134"/>
        <end position="152"/>
    </location>
</feature>
<evidence type="ECO:0000256" key="5">
    <source>
        <dbReference type="ARBA" id="ARBA00023136"/>
    </source>
</evidence>
<reference evidence="7 8" key="1">
    <citation type="journal article" date="2011" name="Appl. Environ. Microbiol.">
        <title>Methanogenic archaea isolated from Taiwan's Chelungpu fault.</title>
        <authorList>
            <person name="Wu S.Y."/>
            <person name="Lai M.C."/>
        </authorList>
    </citation>
    <scope>NUCLEOTIDE SEQUENCE [LARGE SCALE GENOMIC DNA]</scope>
    <source>
        <strain evidence="7 8">St545Mb</strain>
    </source>
</reference>
<evidence type="ECO:0000256" key="2">
    <source>
        <dbReference type="ARBA" id="ARBA00022475"/>
    </source>
</evidence>
<dbReference type="InterPro" id="IPR050833">
    <property type="entry name" value="Poly_Biosynth_Transport"/>
</dbReference>
<feature type="transmembrane region" description="Helical" evidence="6">
    <location>
        <begin position="28"/>
        <end position="49"/>
    </location>
</feature>
<proteinExistence type="predicted"/>
<feature type="transmembrane region" description="Helical" evidence="6">
    <location>
        <begin position="164"/>
        <end position="186"/>
    </location>
</feature>